<feature type="transmembrane region" description="Helical" evidence="5">
    <location>
        <begin position="365"/>
        <end position="386"/>
    </location>
</feature>
<dbReference type="PANTHER" id="PTHR24064">
    <property type="entry name" value="SOLUTE CARRIER FAMILY 22 MEMBER"/>
    <property type="match status" value="1"/>
</dbReference>
<feature type="transmembrane region" description="Helical" evidence="5">
    <location>
        <begin position="487"/>
        <end position="512"/>
    </location>
</feature>
<feature type="transmembrane region" description="Helical" evidence="5">
    <location>
        <begin position="426"/>
        <end position="445"/>
    </location>
</feature>
<accession>A0ABD0T322</accession>
<dbReference type="Pfam" id="PF00083">
    <property type="entry name" value="Sugar_tr"/>
    <property type="match status" value="1"/>
</dbReference>
<dbReference type="InterPro" id="IPR036259">
    <property type="entry name" value="MFS_trans_sf"/>
</dbReference>
<feature type="transmembrane region" description="Helical" evidence="5">
    <location>
        <begin position="43"/>
        <end position="62"/>
    </location>
</feature>
<feature type="domain" description="Major facilitator superfamily (MFS) profile" evidence="6">
    <location>
        <begin position="105"/>
        <end position="540"/>
    </location>
</feature>
<feature type="transmembrane region" description="Helical" evidence="5">
    <location>
        <begin position="398"/>
        <end position="419"/>
    </location>
</feature>
<dbReference type="PROSITE" id="PS50850">
    <property type="entry name" value="MFS"/>
    <property type="match status" value="1"/>
</dbReference>
<evidence type="ECO:0000256" key="4">
    <source>
        <dbReference type="ARBA" id="ARBA00023136"/>
    </source>
</evidence>
<name>A0ABD0T322_LOXSC</name>
<evidence type="ECO:0000259" key="6">
    <source>
        <dbReference type="PROSITE" id="PS50850"/>
    </source>
</evidence>
<reference evidence="7 8" key="1">
    <citation type="submission" date="2024-06" db="EMBL/GenBank/DDBJ databases">
        <title>A chromosome-level genome assembly of beet webworm, Loxostege sticticalis.</title>
        <authorList>
            <person name="Zhang Y."/>
        </authorList>
    </citation>
    <scope>NUCLEOTIDE SEQUENCE [LARGE SCALE GENOMIC DNA]</scope>
    <source>
        <strain evidence="7">AQ028</strain>
        <tissue evidence="7">Male pupae</tissue>
    </source>
</reference>
<evidence type="ECO:0000313" key="7">
    <source>
        <dbReference type="EMBL" id="KAL0830920.1"/>
    </source>
</evidence>
<dbReference type="InterPro" id="IPR005829">
    <property type="entry name" value="Sugar_transporter_CS"/>
</dbReference>
<feature type="transmembrane region" description="Helical" evidence="5">
    <location>
        <begin position="451"/>
        <end position="475"/>
    </location>
</feature>
<comment type="subcellular location">
    <subcellularLocation>
        <location evidence="1">Membrane</location>
        <topology evidence="1">Multi-pass membrane protein</topology>
    </subcellularLocation>
</comment>
<dbReference type="SUPFAM" id="SSF103473">
    <property type="entry name" value="MFS general substrate transporter"/>
    <property type="match status" value="1"/>
</dbReference>
<gene>
    <name evidence="7" type="ORF">ABMA28_003002</name>
</gene>
<sequence length="564" mass="63326">MANVKSETMDAPKNKGTAAEVLNFDTIMKEEVGQFGWFQVRNIILALTAVIFLGWSNNSYVFTAARIPSRCHIPECDLQEPKFKPDWLLNAVPGTSLDSFDSCQRFGNSSAGTLGDGVCLAVWFDHDQLQSCERHLYQNTDTVVHDFDLACDEWRRSLVGSIRQSGTILAQIISGFISDRWGRRTALVFNAFNAAWMGILKSFSTSYNIFVITEFVSCALGSATFQSAYILLMELVRPNHRVFVGACMNSTLSFSYMTLGLIAWAVPYWRNLIRTLHVPQLLTITYIWVMSESVRWYISKGRYEDTEKSLKNIARVNKKHVSDKSLELLRKKAQEGKSNQENSRDTEQRQNEPSLIKLLIQYKPVLFRCIITPFMWFTFILIYHGLSINAVDISGNKYLNYVAVSAAQIPGYWISLLLLDKIGRKPVLIGSYWICAVCQIVFLFVPKNQYALSLLVYMIGASCSGGVMSALYIYTAELYPTPYRHRLFGFSSMMGRAGGILAPLTPALGAWLGDQFPFALFAGCACAAGALVLLAPETRGVRLPDTMREAADLGREKTRTTQIK</sequence>
<feature type="transmembrane region" description="Helical" evidence="5">
    <location>
        <begin position="278"/>
        <end position="298"/>
    </location>
</feature>
<dbReference type="AlphaFoldDB" id="A0ABD0T322"/>
<feature type="transmembrane region" description="Helical" evidence="5">
    <location>
        <begin position="243"/>
        <end position="266"/>
    </location>
</feature>
<comment type="caution">
    <text evidence="7">The sequence shown here is derived from an EMBL/GenBank/DDBJ whole genome shotgun (WGS) entry which is preliminary data.</text>
</comment>
<dbReference type="Proteomes" id="UP001549921">
    <property type="component" value="Unassembled WGS sequence"/>
</dbReference>
<keyword evidence="3 5" id="KW-1133">Transmembrane helix</keyword>
<keyword evidence="4 5" id="KW-0472">Membrane</keyword>
<evidence type="ECO:0000313" key="8">
    <source>
        <dbReference type="Proteomes" id="UP001549921"/>
    </source>
</evidence>
<dbReference type="EMBL" id="JBEDNZ010000013">
    <property type="protein sequence ID" value="KAL0830920.1"/>
    <property type="molecule type" value="Genomic_DNA"/>
</dbReference>
<dbReference type="GO" id="GO:0016020">
    <property type="term" value="C:membrane"/>
    <property type="evidence" value="ECO:0007669"/>
    <property type="project" value="UniProtKB-SubCell"/>
</dbReference>
<evidence type="ECO:0000256" key="5">
    <source>
        <dbReference type="SAM" id="Phobius"/>
    </source>
</evidence>
<feature type="transmembrane region" description="Helical" evidence="5">
    <location>
        <begin position="518"/>
        <end position="535"/>
    </location>
</feature>
<feature type="transmembrane region" description="Helical" evidence="5">
    <location>
        <begin position="209"/>
        <end position="231"/>
    </location>
</feature>
<proteinExistence type="predicted"/>
<evidence type="ECO:0000256" key="1">
    <source>
        <dbReference type="ARBA" id="ARBA00004141"/>
    </source>
</evidence>
<organism evidence="7 8">
    <name type="scientific">Loxostege sticticalis</name>
    <name type="common">Beet webworm moth</name>
    <dbReference type="NCBI Taxonomy" id="481309"/>
    <lineage>
        <taxon>Eukaryota</taxon>
        <taxon>Metazoa</taxon>
        <taxon>Ecdysozoa</taxon>
        <taxon>Arthropoda</taxon>
        <taxon>Hexapoda</taxon>
        <taxon>Insecta</taxon>
        <taxon>Pterygota</taxon>
        <taxon>Neoptera</taxon>
        <taxon>Endopterygota</taxon>
        <taxon>Lepidoptera</taxon>
        <taxon>Glossata</taxon>
        <taxon>Ditrysia</taxon>
        <taxon>Pyraloidea</taxon>
        <taxon>Crambidae</taxon>
        <taxon>Pyraustinae</taxon>
        <taxon>Loxostege</taxon>
    </lineage>
</organism>
<evidence type="ECO:0000256" key="3">
    <source>
        <dbReference type="ARBA" id="ARBA00022989"/>
    </source>
</evidence>
<dbReference type="InterPro" id="IPR005828">
    <property type="entry name" value="MFS_sugar_transport-like"/>
</dbReference>
<keyword evidence="2 5" id="KW-0812">Transmembrane</keyword>
<protein>
    <recommendedName>
        <fullName evidence="6">Major facilitator superfamily (MFS) profile domain-containing protein</fullName>
    </recommendedName>
</protein>
<dbReference type="PROSITE" id="PS00216">
    <property type="entry name" value="SUGAR_TRANSPORT_1"/>
    <property type="match status" value="2"/>
</dbReference>
<evidence type="ECO:0000256" key="2">
    <source>
        <dbReference type="ARBA" id="ARBA00022692"/>
    </source>
</evidence>
<dbReference type="Gene3D" id="1.20.1250.20">
    <property type="entry name" value="MFS general substrate transporter like domains"/>
    <property type="match status" value="1"/>
</dbReference>
<feature type="transmembrane region" description="Helical" evidence="5">
    <location>
        <begin position="186"/>
        <end position="203"/>
    </location>
</feature>
<dbReference type="InterPro" id="IPR020846">
    <property type="entry name" value="MFS_dom"/>
</dbReference>